<evidence type="ECO:0000256" key="1">
    <source>
        <dbReference type="ARBA" id="ARBA00023157"/>
    </source>
</evidence>
<reference evidence="5" key="1">
    <citation type="submission" date="2025-08" db="UniProtKB">
        <authorList>
            <consortium name="RefSeq"/>
        </authorList>
    </citation>
    <scope>IDENTIFICATION</scope>
</reference>
<dbReference type="InterPro" id="IPR001304">
    <property type="entry name" value="C-type_lectin-like"/>
</dbReference>
<organism evidence="4 5">
    <name type="scientific">Carassius auratus</name>
    <name type="common">Goldfish</name>
    <dbReference type="NCBI Taxonomy" id="7957"/>
    <lineage>
        <taxon>Eukaryota</taxon>
        <taxon>Metazoa</taxon>
        <taxon>Chordata</taxon>
        <taxon>Craniata</taxon>
        <taxon>Vertebrata</taxon>
        <taxon>Euteleostomi</taxon>
        <taxon>Actinopterygii</taxon>
        <taxon>Neopterygii</taxon>
        <taxon>Teleostei</taxon>
        <taxon>Ostariophysi</taxon>
        <taxon>Cypriniformes</taxon>
        <taxon>Cyprinidae</taxon>
        <taxon>Cyprininae</taxon>
        <taxon>Carassius</taxon>
    </lineage>
</organism>
<dbReference type="InterPro" id="IPR018378">
    <property type="entry name" value="C-type_lectin_CS"/>
</dbReference>
<feature type="chain" id="PRO_5028072073" evidence="2">
    <location>
        <begin position="20"/>
        <end position="189"/>
    </location>
</feature>
<evidence type="ECO:0000313" key="4">
    <source>
        <dbReference type="Proteomes" id="UP000515129"/>
    </source>
</evidence>
<dbReference type="KEGG" id="caua:113076242"/>
<dbReference type="PROSITE" id="PS50041">
    <property type="entry name" value="C_TYPE_LECTIN_2"/>
    <property type="match status" value="1"/>
</dbReference>
<dbReference type="CDD" id="cd00037">
    <property type="entry name" value="CLECT"/>
    <property type="match status" value="1"/>
</dbReference>
<dbReference type="InterPro" id="IPR016187">
    <property type="entry name" value="CTDL_fold"/>
</dbReference>
<gene>
    <name evidence="5" type="primary">LOC113076242</name>
</gene>
<feature type="domain" description="C-type lectin" evidence="3">
    <location>
        <begin position="52"/>
        <end position="174"/>
    </location>
</feature>
<dbReference type="PANTHER" id="PTHR22803">
    <property type="entry name" value="MANNOSE, PHOSPHOLIPASE, LECTIN RECEPTOR RELATED"/>
    <property type="match status" value="1"/>
</dbReference>
<evidence type="ECO:0000259" key="3">
    <source>
        <dbReference type="PROSITE" id="PS50041"/>
    </source>
</evidence>
<dbReference type="SMART" id="SM00034">
    <property type="entry name" value="CLECT"/>
    <property type="match status" value="1"/>
</dbReference>
<evidence type="ECO:0000256" key="2">
    <source>
        <dbReference type="SAM" id="SignalP"/>
    </source>
</evidence>
<dbReference type="Proteomes" id="UP000515129">
    <property type="component" value="Unplaced"/>
</dbReference>
<dbReference type="RefSeq" id="XP_026104685.1">
    <property type="nucleotide sequence ID" value="XM_026248900.1"/>
</dbReference>
<accession>A0A6P6N6B1</accession>
<sequence length="189" mass="21774">MVKSGSIGVLLMALLFGSGDFLKMETGRTNVTEQCSMPKLCNVYGFTNWYKVGSVCVKYFNSPLNFTQAEFSCRTKAPGAHLVSVHKKEHNDKLLCIVKKFNPNNLRIWLGAFELFKSGQFLWLDGSYWDYEIWTRGEPNHMYTSTEECVEMNWKEIGKWNDDSCDVKKNYICAFKLNGILKPGFEEME</sequence>
<dbReference type="OrthoDB" id="418245at2759"/>
<dbReference type="InterPro" id="IPR050111">
    <property type="entry name" value="C-type_lectin/snaclec_domain"/>
</dbReference>
<proteinExistence type="predicted"/>
<dbReference type="Pfam" id="PF00059">
    <property type="entry name" value="Lectin_C"/>
    <property type="match status" value="1"/>
</dbReference>
<dbReference type="InterPro" id="IPR016186">
    <property type="entry name" value="C-type_lectin-like/link_sf"/>
</dbReference>
<dbReference type="GeneID" id="113076242"/>
<name>A0A6P6N6B1_CARAU</name>
<dbReference type="Gene3D" id="3.10.100.10">
    <property type="entry name" value="Mannose-Binding Protein A, subunit A"/>
    <property type="match status" value="1"/>
</dbReference>
<feature type="signal peptide" evidence="2">
    <location>
        <begin position="1"/>
        <end position="19"/>
    </location>
</feature>
<keyword evidence="1" id="KW-1015">Disulfide bond</keyword>
<keyword evidence="4" id="KW-1185">Reference proteome</keyword>
<dbReference type="PROSITE" id="PS00615">
    <property type="entry name" value="C_TYPE_LECTIN_1"/>
    <property type="match status" value="1"/>
</dbReference>
<dbReference type="AlphaFoldDB" id="A0A6P6N6B1"/>
<keyword evidence="2" id="KW-0732">Signal</keyword>
<evidence type="ECO:0000313" key="5">
    <source>
        <dbReference type="RefSeq" id="XP_026104685.1"/>
    </source>
</evidence>
<protein>
    <submittedName>
        <fullName evidence="5">Lectin</fullName>
    </submittedName>
</protein>
<dbReference type="SUPFAM" id="SSF56436">
    <property type="entry name" value="C-type lectin-like"/>
    <property type="match status" value="1"/>
</dbReference>